<dbReference type="EMBL" id="CAFBLS010000347">
    <property type="protein sequence ID" value="CAB4887380.1"/>
    <property type="molecule type" value="Genomic_DNA"/>
</dbReference>
<evidence type="ECO:0000313" key="2">
    <source>
        <dbReference type="EMBL" id="CAB4887380.1"/>
    </source>
</evidence>
<protein>
    <submittedName>
        <fullName evidence="2">Unannotated protein</fullName>
    </submittedName>
</protein>
<evidence type="ECO:0000256" key="1">
    <source>
        <dbReference type="SAM" id="MobiDB-lite"/>
    </source>
</evidence>
<sequence>MTEPKRKPARKAAAPAVNSSAGPDLVARVSAAVTTAAFDRMDIRDVNDLGHPNDEEIRSLAHIYTPWGDARSNGSGIVARAAWAKRLEEEGIASADGRDLTTYIRGLIHR</sequence>
<name>A0A6J7F2N6_9ZZZZ</name>
<gene>
    <name evidence="2" type="ORF">UFOPK3402_02045</name>
</gene>
<dbReference type="AlphaFoldDB" id="A0A6J7F2N6"/>
<feature type="region of interest" description="Disordered" evidence="1">
    <location>
        <begin position="1"/>
        <end position="21"/>
    </location>
</feature>
<organism evidence="2">
    <name type="scientific">freshwater metagenome</name>
    <dbReference type="NCBI Taxonomy" id="449393"/>
    <lineage>
        <taxon>unclassified sequences</taxon>
        <taxon>metagenomes</taxon>
        <taxon>ecological metagenomes</taxon>
    </lineage>
</organism>
<proteinExistence type="predicted"/>
<accession>A0A6J7F2N6</accession>
<reference evidence="2" key="1">
    <citation type="submission" date="2020-05" db="EMBL/GenBank/DDBJ databases">
        <authorList>
            <person name="Chiriac C."/>
            <person name="Salcher M."/>
            <person name="Ghai R."/>
            <person name="Kavagutti S V."/>
        </authorList>
    </citation>
    <scope>NUCLEOTIDE SEQUENCE</scope>
</reference>